<accession>A0A0G4M777</accession>
<evidence type="ECO:0000313" key="1">
    <source>
        <dbReference type="EMBL" id="CRK30119.1"/>
    </source>
</evidence>
<dbReference type="EMBL" id="CVQH01021343">
    <property type="protein sequence ID" value="CRK30119.1"/>
    <property type="molecule type" value="Genomic_DNA"/>
</dbReference>
<dbReference type="Proteomes" id="UP000044602">
    <property type="component" value="Unassembled WGS sequence"/>
</dbReference>
<keyword evidence="2" id="KW-1185">Reference proteome</keyword>
<protein>
    <submittedName>
        <fullName evidence="1">Uncharacterized protein</fullName>
    </submittedName>
</protein>
<proteinExistence type="predicted"/>
<organism evidence="1 2">
    <name type="scientific">Verticillium longisporum</name>
    <name type="common">Verticillium dahliae var. longisporum</name>
    <dbReference type="NCBI Taxonomy" id="100787"/>
    <lineage>
        <taxon>Eukaryota</taxon>
        <taxon>Fungi</taxon>
        <taxon>Dikarya</taxon>
        <taxon>Ascomycota</taxon>
        <taxon>Pezizomycotina</taxon>
        <taxon>Sordariomycetes</taxon>
        <taxon>Hypocreomycetidae</taxon>
        <taxon>Glomerellales</taxon>
        <taxon>Plectosphaerellaceae</taxon>
        <taxon>Verticillium</taxon>
    </lineage>
</organism>
<name>A0A0G4M777_VERLO</name>
<gene>
    <name evidence="1" type="ORF">BN1708_018433</name>
</gene>
<sequence>MNGKRSEEFKPA</sequence>
<evidence type="ECO:0000313" key="2">
    <source>
        <dbReference type="Proteomes" id="UP000044602"/>
    </source>
</evidence>
<reference evidence="1 2" key="1">
    <citation type="submission" date="2015-05" db="EMBL/GenBank/DDBJ databases">
        <authorList>
            <person name="Wang D.B."/>
            <person name="Wang M."/>
        </authorList>
    </citation>
    <scope>NUCLEOTIDE SEQUENCE [LARGE SCALE GENOMIC DNA]</scope>
    <source>
        <strain evidence="1">VL1</strain>
    </source>
</reference>